<sequence length="156" mass="15961">MSDTTQAIVLGLFTLASCIWVGGYVAIAVVARVATGTLDPAQRIAFFRGLGRSYLRVGAPALAVALGTGAVLLGDHGWDGTVLSAVVVALALVAALCVGVVQARRMGRLRSRSVAAPDDLELKRRVQKCARGAALLRAAIGVLSLVLIALGSVLAS</sequence>
<protein>
    <recommendedName>
        <fullName evidence="4">DUF1772 domain-containing protein</fullName>
    </recommendedName>
</protein>
<dbReference type="EMBL" id="CP097463">
    <property type="protein sequence ID" value="WAX57706.1"/>
    <property type="molecule type" value="Genomic_DNA"/>
</dbReference>
<dbReference type="RefSeq" id="WP_269444253.1">
    <property type="nucleotide sequence ID" value="NZ_CP097463.1"/>
</dbReference>
<evidence type="ECO:0008006" key="4">
    <source>
        <dbReference type="Google" id="ProtNLM"/>
    </source>
</evidence>
<dbReference type="Proteomes" id="UP001164693">
    <property type="component" value="Chromosome"/>
</dbReference>
<proteinExistence type="predicted"/>
<evidence type="ECO:0000256" key="1">
    <source>
        <dbReference type="SAM" id="Phobius"/>
    </source>
</evidence>
<keyword evidence="3" id="KW-1185">Reference proteome</keyword>
<evidence type="ECO:0000313" key="2">
    <source>
        <dbReference type="EMBL" id="WAX57706.1"/>
    </source>
</evidence>
<feature type="transmembrane region" description="Helical" evidence="1">
    <location>
        <begin position="54"/>
        <end position="74"/>
    </location>
</feature>
<organism evidence="2 3">
    <name type="scientific">Jatrophihabitans cynanchi</name>
    <dbReference type="NCBI Taxonomy" id="2944128"/>
    <lineage>
        <taxon>Bacteria</taxon>
        <taxon>Bacillati</taxon>
        <taxon>Actinomycetota</taxon>
        <taxon>Actinomycetes</taxon>
        <taxon>Jatrophihabitantales</taxon>
        <taxon>Jatrophihabitantaceae</taxon>
        <taxon>Jatrophihabitans</taxon>
    </lineage>
</organism>
<gene>
    <name evidence="2" type="ORF">M6B22_02800</name>
</gene>
<evidence type="ECO:0000313" key="3">
    <source>
        <dbReference type="Proteomes" id="UP001164693"/>
    </source>
</evidence>
<keyword evidence="1" id="KW-0812">Transmembrane</keyword>
<accession>A0ABY7K322</accession>
<keyword evidence="1" id="KW-0472">Membrane</keyword>
<reference evidence="2" key="1">
    <citation type="submission" date="2022-05" db="EMBL/GenBank/DDBJ databases">
        <title>Jatrophihabitans sp. SB3-54 whole genome sequence.</title>
        <authorList>
            <person name="Suh M.K."/>
            <person name="Eom M.K."/>
            <person name="Kim J.S."/>
            <person name="Kim H.S."/>
            <person name="Do H.E."/>
            <person name="Shin Y.K."/>
            <person name="Lee J.-S."/>
        </authorList>
    </citation>
    <scope>NUCLEOTIDE SEQUENCE</scope>
    <source>
        <strain evidence="2">SB3-54</strain>
    </source>
</reference>
<name>A0ABY7K322_9ACTN</name>
<keyword evidence="1" id="KW-1133">Transmembrane helix</keyword>
<feature type="transmembrane region" description="Helical" evidence="1">
    <location>
        <begin position="6"/>
        <end position="33"/>
    </location>
</feature>
<feature type="transmembrane region" description="Helical" evidence="1">
    <location>
        <begin position="134"/>
        <end position="155"/>
    </location>
</feature>
<feature type="transmembrane region" description="Helical" evidence="1">
    <location>
        <begin position="80"/>
        <end position="101"/>
    </location>
</feature>